<keyword evidence="4 8" id="KW-0479">Metal-binding</keyword>
<dbReference type="InterPro" id="IPR029060">
    <property type="entry name" value="PIN-like_dom_sf"/>
</dbReference>
<keyword evidence="5 8" id="KW-0378">Hydrolase</keyword>
<reference evidence="10 11" key="1">
    <citation type="submission" date="2019-10" db="EMBL/GenBank/DDBJ databases">
        <title>Nonomuraea sp. nov., isolated from Phyllanthus amarus.</title>
        <authorList>
            <person name="Klykleung N."/>
            <person name="Tanasupawat S."/>
        </authorList>
    </citation>
    <scope>NUCLEOTIDE SEQUENCE [LARGE SCALE GENOMIC DNA]</scope>
    <source>
        <strain evidence="10 11">CR1-09</strain>
    </source>
</reference>
<dbReference type="GO" id="GO:0016787">
    <property type="term" value="F:hydrolase activity"/>
    <property type="evidence" value="ECO:0007669"/>
    <property type="project" value="UniProtKB-KW"/>
</dbReference>
<evidence type="ECO:0000256" key="4">
    <source>
        <dbReference type="ARBA" id="ARBA00022723"/>
    </source>
</evidence>
<comment type="similarity">
    <text evidence="7 8">Belongs to the PINc/VapC protein family.</text>
</comment>
<gene>
    <name evidence="8" type="primary">vapC</name>
    <name evidence="10" type="ORF">FH610_009155</name>
</gene>
<protein>
    <recommendedName>
        <fullName evidence="8">Ribonuclease VapC</fullName>
        <shortName evidence="8">RNase VapC</shortName>
        <ecNumber evidence="8">3.1.-.-</ecNumber>
    </recommendedName>
    <alternativeName>
        <fullName evidence="8">Toxin VapC</fullName>
    </alternativeName>
</protein>
<keyword evidence="2 8" id="KW-1277">Toxin-antitoxin system</keyword>
<sequence length="139" mass="14529">MTGRPLVLLDTNIVSGLLDPGDALHTDAGEAAEAWEARGALFAISLITWSECRVGAIRRGPAAEMALHRFREAGLDDVLLPSEATAEAAAQIRAGDLSVRVPDALILATAHESGATALLTADRKLAKISPGLVELIRPS</sequence>
<comment type="caution">
    <text evidence="10">The sequence shown here is derived from an EMBL/GenBank/DDBJ whole genome shotgun (WGS) entry which is preliminary data.</text>
</comment>
<feature type="binding site" evidence="8">
    <location>
        <position position="10"/>
    </location>
    <ligand>
        <name>Mg(2+)</name>
        <dbReference type="ChEBI" id="CHEBI:18420"/>
    </ligand>
</feature>
<comment type="function">
    <text evidence="8">Toxic component of a toxin-antitoxin (TA) system. An RNase.</text>
</comment>
<dbReference type="EC" id="3.1.-.-" evidence="8"/>
<dbReference type="GO" id="GO:0090729">
    <property type="term" value="F:toxin activity"/>
    <property type="evidence" value="ECO:0007669"/>
    <property type="project" value="UniProtKB-KW"/>
</dbReference>
<evidence type="ECO:0000256" key="6">
    <source>
        <dbReference type="ARBA" id="ARBA00022842"/>
    </source>
</evidence>
<proteinExistence type="inferred from homology"/>
<dbReference type="Pfam" id="PF01850">
    <property type="entry name" value="PIN"/>
    <property type="match status" value="1"/>
</dbReference>
<dbReference type="PANTHER" id="PTHR33653:SF1">
    <property type="entry name" value="RIBONUCLEASE VAPC2"/>
    <property type="match status" value="1"/>
</dbReference>
<dbReference type="Proteomes" id="UP000313066">
    <property type="component" value="Unassembled WGS sequence"/>
</dbReference>
<keyword evidence="8" id="KW-0800">Toxin</keyword>
<organism evidence="10 11">
    <name type="scientific">Microbispora catharanthi</name>
    <dbReference type="NCBI Taxonomy" id="1712871"/>
    <lineage>
        <taxon>Bacteria</taxon>
        <taxon>Bacillati</taxon>
        <taxon>Actinomycetota</taxon>
        <taxon>Actinomycetes</taxon>
        <taxon>Streptosporangiales</taxon>
        <taxon>Streptosporangiaceae</taxon>
        <taxon>Microbispora</taxon>
    </lineage>
</organism>
<dbReference type="SUPFAM" id="SSF88723">
    <property type="entry name" value="PIN domain-like"/>
    <property type="match status" value="1"/>
</dbReference>
<accession>A0A5N6C098</accession>
<dbReference type="PANTHER" id="PTHR33653">
    <property type="entry name" value="RIBONUCLEASE VAPC2"/>
    <property type="match status" value="1"/>
</dbReference>
<keyword evidence="3 8" id="KW-0540">Nuclease</keyword>
<evidence type="ECO:0000256" key="7">
    <source>
        <dbReference type="ARBA" id="ARBA00038093"/>
    </source>
</evidence>
<evidence type="ECO:0000256" key="8">
    <source>
        <dbReference type="HAMAP-Rule" id="MF_00265"/>
    </source>
</evidence>
<feature type="binding site" evidence="8">
    <location>
        <position position="103"/>
    </location>
    <ligand>
        <name>Mg(2+)</name>
        <dbReference type="ChEBI" id="CHEBI:18420"/>
    </ligand>
</feature>
<dbReference type="AlphaFoldDB" id="A0A5N6C098"/>
<evidence type="ECO:0000259" key="9">
    <source>
        <dbReference type="Pfam" id="PF01850"/>
    </source>
</evidence>
<keyword evidence="11" id="KW-1185">Reference proteome</keyword>
<comment type="cofactor">
    <cofactor evidence="1 8">
        <name>Mg(2+)</name>
        <dbReference type="ChEBI" id="CHEBI:18420"/>
    </cofactor>
</comment>
<dbReference type="GO" id="GO:0004540">
    <property type="term" value="F:RNA nuclease activity"/>
    <property type="evidence" value="ECO:0007669"/>
    <property type="project" value="InterPro"/>
</dbReference>
<feature type="domain" description="PIN" evidence="9">
    <location>
        <begin position="7"/>
        <end position="128"/>
    </location>
</feature>
<evidence type="ECO:0000256" key="5">
    <source>
        <dbReference type="ARBA" id="ARBA00022801"/>
    </source>
</evidence>
<keyword evidence="6 8" id="KW-0460">Magnesium</keyword>
<dbReference type="EMBL" id="VDMA02000004">
    <property type="protein sequence ID" value="KAB8185930.1"/>
    <property type="molecule type" value="Genomic_DNA"/>
</dbReference>
<dbReference type="Gene3D" id="3.40.50.1010">
    <property type="entry name" value="5'-nuclease"/>
    <property type="match status" value="1"/>
</dbReference>
<evidence type="ECO:0000313" key="10">
    <source>
        <dbReference type="EMBL" id="KAB8185930.1"/>
    </source>
</evidence>
<evidence type="ECO:0000256" key="1">
    <source>
        <dbReference type="ARBA" id="ARBA00001946"/>
    </source>
</evidence>
<dbReference type="HAMAP" id="MF_00265">
    <property type="entry name" value="VapC_Nob1"/>
    <property type="match status" value="1"/>
</dbReference>
<name>A0A5N6C098_9ACTN</name>
<dbReference type="GO" id="GO:0000287">
    <property type="term" value="F:magnesium ion binding"/>
    <property type="evidence" value="ECO:0007669"/>
    <property type="project" value="UniProtKB-UniRule"/>
</dbReference>
<dbReference type="RefSeq" id="WP_139573858.1">
    <property type="nucleotide sequence ID" value="NZ_VDMA02000004.1"/>
</dbReference>
<evidence type="ECO:0000256" key="3">
    <source>
        <dbReference type="ARBA" id="ARBA00022722"/>
    </source>
</evidence>
<evidence type="ECO:0000313" key="11">
    <source>
        <dbReference type="Proteomes" id="UP000313066"/>
    </source>
</evidence>
<evidence type="ECO:0000256" key="2">
    <source>
        <dbReference type="ARBA" id="ARBA00022649"/>
    </source>
</evidence>
<dbReference type="InterPro" id="IPR002716">
    <property type="entry name" value="PIN_dom"/>
</dbReference>
<dbReference type="InterPro" id="IPR022907">
    <property type="entry name" value="VapC_family"/>
</dbReference>
<dbReference type="InterPro" id="IPR050556">
    <property type="entry name" value="Type_II_TA_system_RNase"/>
</dbReference>